<name>A0AA86RV15_9FABA</name>
<protein>
    <submittedName>
        <fullName evidence="2">Uncharacterized protein</fullName>
    </submittedName>
</protein>
<dbReference type="EMBL" id="OY731399">
    <property type="protein sequence ID" value="CAJ1930926.1"/>
    <property type="molecule type" value="Genomic_DNA"/>
</dbReference>
<evidence type="ECO:0000256" key="1">
    <source>
        <dbReference type="SAM" id="Coils"/>
    </source>
</evidence>
<dbReference type="PANTHER" id="PTHR47747">
    <property type="entry name" value="RIBONUCLEASE P PROTEIN SUBUNIT P38-LIKE PROTEIN"/>
    <property type="match status" value="1"/>
</dbReference>
<sequence length="410" mass="46925">MAKEEQQQEEDSHKLLRSYLGLSFSLFLATLANNSVPVLQGKVRLLSLRAAEAAEELRQMKSRRQEDSKANARVVEIFASHRNAWQAEEKRLLQQIDAEAEEIARLRGRVAELEECAASAEKEVAERDEMIGFMSRRIEEEGLGGREHYGKKNGEWFQKEEEVEMVGSTRSLEEEVEVIYEQHSQHFGNNGFDSEFMASASKFWAEKASLWQDVQYESLESMYNNTKHFVARRESPWKVDGDSAGVSSKLKLLEQDLLNLEKIGKNDPSKVSSLIKKQAKRYQSLSEKIDDLCQRIANDPCEPSLSSEFRTQTQTEFLLEAFRLQQGVSETGQNLMALQTEIGKSNYRDELRSETSPTTRRSLDSMKYNFKEIQRNLEIWLARIIGDLEGILSREGASRDHSVFEGNHGV</sequence>
<proteinExistence type="predicted"/>
<dbReference type="Proteomes" id="UP001189624">
    <property type="component" value="Chromosome 2"/>
</dbReference>
<evidence type="ECO:0000313" key="3">
    <source>
        <dbReference type="Proteomes" id="UP001189624"/>
    </source>
</evidence>
<dbReference type="PANTHER" id="PTHR47747:SF3">
    <property type="entry name" value="OS03G0853600 PROTEIN"/>
    <property type="match status" value="1"/>
</dbReference>
<dbReference type="Gramene" id="rna-AYBTSS11_LOCUS4970">
    <property type="protein sequence ID" value="CAJ1930926.1"/>
    <property type="gene ID" value="gene-AYBTSS11_LOCUS4970"/>
</dbReference>
<accession>A0AA86RV15</accession>
<organism evidence="2 3">
    <name type="scientific">Sphenostylis stenocarpa</name>
    <dbReference type="NCBI Taxonomy" id="92480"/>
    <lineage>
        <taxon>Eukaryota</taxon>
        <taxon>Viridiplantae</taxon>
        <taxon>Streptophyta</taxon>
        <taxon>Embryophyta</taxon>
        <taxon>Tracheophyta</taxon>
        <taxon>Spermatophyta</taxon>
        <taxon>Magnoliopsida</taxon>
        <taxon>eudicotyledons</taxon>
        <taxon>Gunneridae</taxon>
        <taxon>Pentapetalae</taxon>
        <taxon>rosids</taxon>
        <taxon>fabids</taxon>
        <taxon>Fabales</taxon>
        <taxon>Fabaceae</taxon>
        <taxon>Papilionoideae</taxon>
        <taxon>50 kb inversion clade</taxon>
        <taxon>NPAAA clade</taxon>
        <taxon>indigoferoid/millettioid clade</taxon>
        <taxon>Phaseoleae</taxon>
        <taxon>Sphenostylis</taxon>
    </lineage>
</organism>
<evidence type="ECO:0000313" key="2">
    <source>
        <dbReference type="EMBL" id="CAJ1930926.1"/>
    </source>
</evidence>
<reference evidence="2" key="1">
    <citation type="submission" date="2023-10" db="EMBL/GenBank/DDBJ databases">
        <authorList>
            <person name="Domelevo Entfellner J.-B."/>
        </authorList>
    </citation>
    <scope>NUCLEOTIDE SEQUENCE</scope>
</reference>
<dbReference type="AlphaFoldDB" id="A0AA86RV15"/>
<keyword evidence="3" id="KW-1185">Reference proteome</keyword>
<gene>
    <name evidence="2" type="ORF">AYBTSS11_LOCUS4970</name>
</gene>
<keyword evidence="1" id="KW-0175">Coiled coil</keyword>
<feature type="coiled-coil region" evidence="1">
    <location>
        <begin position="43"/>
        <end position="123"/>
    </location>
</feature>